<organism evidence="2 3">
    <name type="scientific">Marinifilum flexuosum</name>
    <dbReference type="NCBI Taxonomy" id="1117708"/>
    <lineage>
        <taxon>Bacteria</taxon>
        <taxon>Pseudomonadati</taxon>
        <taxon>Bacteroidota</taxon>
        <taxon>Bacteroidia</taxon>
        <taxon>Marinilabiliales</taxon>
        <taxon>Marinifilaceae</taxon>
    </lineage>
</organism>
<comment type="caution">
    <text evidence="2">The sequence shown here is derived from an EMBL/GenBank/DDBJ whole genome shotgun (WGS) entry which is preliminary data.</text>
</comment>
<dbReference type="RefSeq" id="WP_147375985.1">
    <property type="nucleotide sequence ID" value="NZ_RAPQ01000009.1"/>
</dbReference>
<proteinExistence type="predicted"/>
<sequence>MMKIFVTLAFCIAYFACHAQMKNSNLNYKNDTILKVVYKSKKSQKKDPAYFINGKHIKGFNPATIAPNNIDSITVFKEDFTIDTKSYYGQINIFLKKGYSPKWISLNDLKRKYIKSVNTPTIFMLNNDFIKLDYSEFFIDEKYILKLEVESMHKQIGDIQIARILTKTEDNIKKANEIRIR</sequence>
<gene>
    <name evidence="2" type="ORF">BXY64_2510</name>
</gene>
<dbReference type="Proteomes" id="UP000284531">
    <property type="component" value="Unassembled WGS sequence"/>
</dbReference>
<dbReference type="OrthoDB" id="705436at2"/>
<feature type="chain" id="PRO_5019123341" evidence="1">
    <location>
        <begin position="20"/>
        <end position="181"/>
    </location>
</feature>
<keyword evidence="3" id="KW-1185">Reference proteome</keyword>
<evidence type="ECO:0000313" key="3">
    <source>
        <dbReference type="Proteomes" id="UP000284531"/>
    </source>
</evidence>
<keyword evidence="1" id="KW-0732">Signal</keyword>
<reference evidence="2 3" key="1">
    <citation type="submission" date="2018-09" db="EMBL/GenBank/DDBJ databases">
        <title>Genomic Encyclopedia of Archaeal and Bacterial Type Strains, Phase II (KMG-II): from individual species to whole genera.</title>
        <authorList>
            <person name="Goeker M."/>
        </authorList>
    </citation>
    <scope>NUCLEOTIDE SEQUENCE [LARGE SCALE GENOMIC DNA]</scope>
    <source>
        <strain evidence="2 3">DSM 21950</strain>
    </source>
</reference>
<evidence type="ECO:0000313" key="2">
    <source>
        <dbReference type="EMBL" id="RKE02421.1"/>
    </source>
</evidence>
<protein>
    <submittedName>
        <fullName evidence="2">Uncharacterized protein</fullName>
    </submittedName>
</protein>
<name>A0A419X3X7_9BACT</name>
<accession>A0A419X3X7</accession>
<dbReference type="AlphaFoldDB" id="A0A419X3X7"/>
<feature type="signal peptide" evidence="1">
    <location>
        <begin position="1"/>
        <end position="19"/>
    </location>
</feature>
<dbReference type="EMBL" id="RAPQ01000009">
    <property type="protein sequence ID" value="RKE02421.1"/>
    <property type="molecule type" value="Genomic_DNA"/>
</dbReference>
<evidence type="ECO:0000256" key="1">
    <source>
        <dbReference type="SAM" id="SignalP"/>
    </source>
</evidence>